<accession>A0ABN0TE79</accession>
<dbReference type="Pfam" id="PF22106">
    <property type="entry name" value="NGO1945_C"/>
    <property type="match status" value="1"/>
</dbReference>
<evidence type="ECO:0000259" key="2">
    <source>
        <dbReference type="Pfam" id="PF22106"/>
    </source>
</evidence>
<dbReference type="InterPro" id="IPR044922">
    <property type="entry name" value="DUF2063_N_sf"/>
</dbReference>
<evidence type="ECO:0000313" key="3">
    <source>
        <dbReference type="EMBL" id="GAA0219468.1"/>
    </source>
</evidence>
<dbReference type="EMBL" id="BAAADG010000003">
    <property type="protein sequence ID" value="GAA0219468.1"/>
    <property type="molecule type" value="Genomic_DNA"/>
</dbReference>
<dbReference type="Proteomes" id="UP001501476">
    <property type="component" value="Unassembled WGS sequence"/>
</dbReference>
<protein>
    <submittedName>
        <fullName evidence="3">DUF2063 domain-containing protein</fullName>
    </submittedName>
</protein>
<dbReference type="Pfam" id="PF09836">
    <property type="entry name" value="DUF2063"/>
    <property type="match status" value="1"/>
</dbReference>
<feature type="domain" description="NGO1945-like C-terminal" evidence="2">
    <location>
        <begin position="145"/>
        <end position="239"/>
    </location>
</feature>
<feature type="domain" description="Putative DNA-binding" evidence="1">
    <location>
        <begin position="7"/>
        <end position="93"/>
    </location>
</feature>
<dbReference type="RefSeq" id="WP_286304972.1">
    <property type="nucleotide sequence ID" value="NZ_AP027741.1"/>
</dbReference>
<keyword evidence="4" id="KW-1185">Reference proteome</keyword>
<sequence length="249" mass="29209">MANQFQETQYQFVAYIRDPEHQPIPDQLESRRMAIYRDLFFNNIDSTLSSAFPVIRQLMNENDWLALVRSFMKNHFCQSPRFVDVSKEFIEYLNQQHDVNETMPFLHELAHYEWVELALSIAEEEWQCSEIDEKTNMLAMSYQGSPLAWLLSFHFPVHQICDDFQPTTPSEQPHYLLVYRNKTDDVKFIELNGLSAHLFEQISQGEDVESVIDVIAKAMPQLDYQLIKNGAKELITDWLSKGILLVRQA</sequence>
<dbReference type="InterPro" id="IPR054098">
    <property type="entry name" value="NGO1945-like_C"/>
</dbReference>
<dbReference type="InterPro" id="IPR018640">
    <property type="entry name" value="DUF2063"/>
</dbReference>
<dbReference type="Gene3D" id="3.90.930.50">
    <property type="match status" value="1"/>
</dbReference>
<evidence type="ECO:0000313" key="4">
    <source>
        <dbReference type="Proteomes" id="UP001501476"/>
    </source>
</evidence>
<reference evidence="3 4" key="1">
    <citation type="journal article" date="2019" name="Int. J. Syst. Evol. Microbiol.">
        <title>The Global Catalogue of Microorganisms (GCM) 10K type strain sequencing project: providing services to taxonomists for standard genome sequencing and annotation.</title>
        <authorList>
            <consortium name="The Broad Institute Genomics Platform"/>
            <consortium name="The Broad Institute Genome Sequencing Center for Infectious Disease"/>
            <person name="Wu L."/>
            <person name="Ma J."/>
        </authorList>
    </citation>
    <scope>NUCLEOTIDE SEQUENCE [LARGE SCALE GENOMIC DNA]</scope>
    <source>
        <strain evidence="3 4">JCM 6886</strain>
    </source>
</reference>
<dbReference type="Gene3D" id="1.10.150.690">
    <property type="entry name" value="DUF2063"/>
    <property type="match status" value="1"/>
</dbReference>
<organism evidence="3 4">
    <name type="scientific">Methylophaga marina</name>
    <dbReference type="NCBI Taxonomy" id="45495"/>
    <lineage>
        <taxon>Bacteria</taxon>
        <taxon>Pseudomonadati</taxon>
        <taxon>Pseudomonadota</taxon>
        <taxon>Gammaproteobacteria</taxon>
        <taxon>Thiotrichales</taxon>
        <taxon>Piscirickettsiaceae</taxon>
        <taxon>Methylophaga</taxon>
    </lineage>
</organism>
<name>A0ABN0TE79_9GAMM</name>
<proteinExistence type="predicted"/>
<comment type="caution">
    <text evidence="3">The sequence shown here is derived from an EMBL/GenBank/DDBJ whole genome shotgun (WGS) entry which is preliminary data.</text>
</comment>
<evidence type="ECO:0000259" key="1">
    <source>
        <dbReference type="Pfam" id="PF09836"/>
    </source>
</evidence>
<gene>
    <name evidence="3" type="ORF">GCM10008964_08880</name>
</gene>